<evidence type="ECO:0000259" key="2">
    <source>
        <dbReference type="PROSITE" id="PS50011"/>
    </source>
</evidence>
<evidence type="ECO:0000313" key="3">
    <source>
        <dbReference type="EMBL" id="EGC30317.1"/>
    </source>
</evidence>
<evidence type="ECO:0000313" key="4">
    <source>
        <dbReference type="Proteomes" id="UP000001064"/>
    </source>
</evidence>
<dbReference type="InParanoid" id="F1A0H3"/>
<evidence type="ECO:0000256" key="1">
    <source>
        <dbReference type="SAM" id="Coils"/>
    </source>
</evidence>
<dbReference type="AlphaFoldDB" id="F1A0H3"/>
<dbReference type="Proteomes" id="UP000001064">
    <property type="component" value="Unassembled WGS sequence"/>
</dbReference>
<name>F1A0H3_DICPU</name>
<feature type="coiled-coil region" evidence="1">
    <location>
        <begin position="60"/>
        <end position="91"/>
    </location>
</feature>
<reference evidence="4" key="1">
    <citation type="journal article" date="2011" name="Genome Biol.">
        <title>Comparative genomics of the social amoebae Dictyostelium discoideum and Dictyostelium purpureum.</title>
        <authorList>
            <consortium name="US DOE Joint Genome Institute (JGI-PGF)"/>
            <person name="Sucgang R."/>
            <person name="Kuo A."/>
            <person name="Tian X."/>
            <person name="Salerno W."/>
            <person name="Parikh A."/>
            <person name="Feasley C.L."/>
            <person name="Dalin E."/>
            <person name="Tu H."/>
            <person name="Huang E."/>
            <person name="Barry K."/>
            <person name="Lindquist E."/>
            <person name="Shapiro H."/>
            <person name="Bruce D."/>
            <person name="Schmutz J."/>
            <person name="Salamov A."/>
            <person name="Fey P."/>
            <person name="Gaudet P."/>
            <person name="Anjard C."/>
            <person name="Babu M.M."/>
            <person name="Basu S."/>
            <person name="Bushmanova Y."/>
            <person name="van der Wel H."/>
            <person name="Katoh-Kurasawa M."/>
            <person name="Dinh C."/>
            <person name="Coutinho P.M."/>
            <person name="Saito T."/>
            <person name="Elias M."/>
            <person name="Schaap P."/>
            <person name="Kay R.R."/>
            <person name="Henrissat B."/>
            <person name="Eichinger L."/>
            <person name="Rivero F."/>
            <person name="Putnam N.H."/>
            <person name="West C.M."/>
            <person name="Loomis W.F."/>
            <person name="Chisholm R.L."/>
            <person name="Shaulsky G."/>
            <person name="Strassmann J.E."/>
            <person name="Queller D.C."/>
            <person name="Kuspa A."/>
            <person name="Grigoriev I.V."/>
        </authorList>
    </citation>
    <scope>NUCLEOTIDE SEQUENCE [LARGE SCALE GENOMIC DNA]</scope>
    <source>
        <strain evidence="4">QSDP1</strain>
    </source>
</reference>
<dbReference type="KEGG" id="dpp:DICPUDRAFT_157967"/>
<proteinExistence type="predicted"/>
<gene>
    <name evidence="3" type="ORF">DICPUDRAFT_157967</name>
</gene>
<protein>
    <recommendedName>
        <fullName evidence="2">Protein kinase domain-containing protein</fullName>
    </recommendedName>
</protein>
<dbReference type="SUPFAM" id="SSF56112">
    <property type="entry name" value="Protein kinase-like (PK-like)"/>
    <property type="match status" value="1"/>
</dbReference>
<dbReference type="Gene3D" id="1.10.510.10">
    <property type="entry name" value="Transferase(Phosphotransferase) domain 1"/>
    <property type="match status" value="1"/>
</dbReference>
<accession>F1A0H3</accession>
<feature type="domain" description="Protein kinase" evidence="2">
    <location>
        <begin position="9"/>
        <end position="511"/>
    </location>
</feature>
<sequence>MDNIEFDNFEDIKDFNDLVVNSILKFEYDHIKIEKVTKRENIIVFGTREKDQKPVVIKYIVRENKKNKENVENIENKENKGDEEVKALKELSYHPNLILLLNSVSNITATTICASKKNDRNIILLEKGSKIKFYKNDNEPSDDSNHLLKSIFCQYVVFLSFGHSVKRFQRDVKLDNTVLLPPVFLDQTPYLRVIDFELSSSITLLDNKLYPDRARGTEFYGLLEERLHHLHLAETYFLCSAFSNVESLQEKGFTVEKSEVQEIEDLLKHKGVTLFESSVYILPEKIPGEEYLNEKLKAVLEEINYNFEILREELNESGTYSYSKVYLDRCENKFSSPSKDKSSKDLFDSFESEMKKYQKKLTDCGYYSKIEEHKIKKFGFGDIDEKNILFKDMEEAFGFEFEPLNDNENIFDGDYIESEMKCLKSIEGITSIGNLILENNKNSSLEKKREEKFYLDNGGEIGKLEREIVETQKKIDLLNSVLPYLEKEKKPSKEEISELKLECVELINDYFDTRNQVLKDTKSVMDEIIQITKENEKSEIILKLLKLKHDELERNKNLKQF</sequence>
<dbReference type="GeneID" id="10510791"/>
<dbReference type="InterPro" id="IPR011009">
    <property type="entry name" value="Kinase-like_dom_sf"/>
</dbReference>
<dbReference type="GO" id="GO:0005524">
    <property type="term" value="F:ATP binding"/>
    <property type="evidence" value="ECO:0007669"/>
    <property type="project" value="InterPro"/>
</dbReference>
<dbReference type="PROSITE" id="PS50011">
    <property type="entry name" value="PROTEIN_KINASE_DOM"/>
    <property type="match status" value="1"/>
</dbReference>
<keyword evidence="1" id="KW-0175">Coiled coil</keyword>
<dbReference type="VEuPathDB" id="AmoebaDB:DICPUDRAFT_157967"/>
<dbReference type="RefSeq" id="XP_003293168.1">
    <property type="nucleotide sequence ID" value="XM_003293120.1"/>
</dbReference>
<dbReference type="EMBL" id="GL871339">
    <property type="protein sequence ID" value="EGC30317.1"/>
    <property type="molecule type" value="Genomic_DNA"/>
</dbReference>
<dbReference type="GO" id="GO:0004674">
    <property type="term" value="F:protein serine/threonine kinase activity"/>
    <property type="evidence" value="ECO:0000318"/>
    <property type="project" value="GO_Central"/>
</dbReference>
<organism evidence="3 4">
    <name type="scientific">Dictyostelium purpureum</name>
    <name type="common">Slime mold</name>
    <dbReference type="NCBI Taxonomy" id="5786"/>
    <lineage>
        <taxon>Eukaryota</taxon>
        <taxon>Amoebozoa</taxon>
        <taxon>Evosea</taxon>
        <taxon>Eumycetozoa</taxon>
        <taxon>Dictyostelia</taxon>
        <taxon>Dictyosteliales</taxon>
        <taxon>Dictyosteliaceae</taxon>
        <taxon>Dictyostelium</taxon>
    </lineage>
</organism>
<dbReference type="InterPro" id="IPR000719">
    <property type="entry name" value="Prot_kinase_dom"/>
</dbReference>
<dbReference type="GO" id="GO:0051726">
    <property type="term" value="P:regulation of cell cycle"/>
    <property type="evidence" value="ECO:0000318"/>
    <property type="project" value="GO_Central"/>
</dbReference>
<keyword evidence="4" id="KW-1185">Reference proteome</keyword>